<dbReference type="Gene3D" id="3.40.50.300">
    <property type="entry name" value="P-loop containing nucleotide triphosphate hydrolases"/>
    <property type="match status" value="2"/>
</dbReference>
<dbReference type="PROSITE" id="PS51195">
    <property type="entry name" value="Q_MOTIF"/>
    <property type="match status" value="1"/>
</dbReference>
<dbReference type="Pfam" id="PF00270">
    <property type="entry name" value="DEAD"/>
    <property type="match status" value="1"/>
</dbReference>
<organism evidence="11 12">
    <name type="scientific">Vibrio casei</name>
    <dbReference type="NCBI Taxonomy" id="673372"/>
    <lineage>
        <taxon>Bacteria</taxon>
        <taxon>Pseudomonadati</taxon>
        <taxon>Pseudomonadota</taxon>
        <taxon>Gammaproteobacteria</taxon>
        <taxon>Vibrionales</taxon>
        <taxon>Vibrionaceae</taxon>
        <taxon>Vibrio</taxon>
    </lineage>
</organism>
<dbReference type="PANTHER" id="PTHR47959">
    <property type="entry name" value="ATP-DEPENDENT RNA HELICASE RHLE-RELATED"/>
    <property type="match status" value="1"/>
</dbReference>
<dbReference type="InterPro" id="IPR011545">
    <property type="entry name" value="DEAD/DEAH_box_helicase_dom"/>
</dbReference>
<feature type="region of interest" description="Disordered" evidence="7">
    <location>
        <begin position="364"/>
        <end position="418"/>
    </location>
</feature>
<feature type="compositionally biased region" description="Low complexity" evidence="7">
    <location>
        <begin position="405"/>
        <end position="418"/>
    </location>
</feature>
<evidence type="ECO:0000256" key="6">
    <source>
        <dbReference type="PROSITE-ProRule" id="PRU00552"/>
    </source>
</evidence>
<evidence type="ECO:0000259" key="10">
    <source>
        <dbReference type="PROSITE" id="PS51195"/>
    </source>
</evidence>
<dbReference type="InterPro" id="IPR050079">
    <property type="entry name" value="DEAD_box_RNA_helicase"/>
</dbReference>
<evidence type="ECO:0000259" key="9">
    <source>
        <dbReference type="PROSITE" id="PS51194"/>
    </source>
</evidence>
<keyword evidence="12" id="KW-1185">Reference proteome</keyword>
<dbReference type="Proteomes" id="UP000252479">
    <property type="component" value="Unassembled WGS sequence"/>
</dbReference>
<keyword evidence="2" id="KW-0378">Hydrolase</keyword>
<dbReference type="InterPro" id="IPR014001">
    <property type="entry name" value="Helicase_ATP-bd"/>
</dbReference>
<dbReference type="EMBL" id="QPGL01000002">
    <property type="protein sequence ID" value="RCS70322.1"/>
    <property type="molecule type" value="Genomic_DNA"/>
</dbReference>
<dbReference type="PROSITE" id="PS51192">
    <property type="entry name" value="HELICASE_ATP_BIND_1"/>
    <property type="match status" value="1"/>
</dbReference>
<comment type="similarity">
    <text evidence="5">Belongs to the DEAD box helicase family.</text>
</comment>
<proteinExistence type="inferred from homology"/>
<feature type="domain" description="DEAD-box RNA helicase Q" evidence="10">
    <location>
        <begin position="1"/>
        <end position="28"/>
    </location>
</feature>
<feature type="domain" description="Helicase ATP-binding" evidence="8">
    <location>
        <begin position="31"/>
        <end position="201"/>
    </location>
</feature>
<dbReference type="InterPro" id="IPR014014">
    <property type="entry name" value="RNA_helicase_DEAD_Q_motif"/>
</dbReference>
<evidence type="ECO:0000256" key="1">
    <source>
        <dbReference type="ARBA" id="ARBA00022741"/>
    </source>
</evidence>
<evidence type="ECO:0000313" key="12">
    <source>
        <dbReference type="Proteomes" id="UP000252479"/>
    </source>
</evidence>
<keyword evidence="3 11" id="KW-0347">Helicase</keyword>
<dbReference type="CDD" id="cd18787">
    <property type="entry name" value="SF2_C_DEAD"/>
    <property type="match status" value="1"/>
</dbReference>
<accession>A0A368LHU9</accession>
<protein>
    <submittedName>
        <fullName evidence="11">DEAD/DEAH box helicase</fullName>
    </submittedName>
</protein>
<evidence type="ECO:0000256" key="2">
    <source>
        <dbReference type="ARBA" id="ARBA00022801"/>
    </source>
</evidence>
<evidence type="ECO:0000259" key="8">
    <source>
        <dbReference type="PROSITE" id="PS51192"/>
    </source>
</evidence>
<dbReference type="GO" id="GO:0005524">
    <property type="term" value="F:ATP binding"/>
    <property type="evidence" value="ECO:0007669"/>
    <property type="project" value="UniProtKB-KW"/>
</dbReference>
<evidence type="ECO:0000256" key="7">
    <source>
        <dbReference type="SAM" id="MobiDB-lite"/>
    </source>
</evidence>
<feature type="domain" description="Helicase C-terminal" evidence="9">
    <location>
        <begin position="225"/>
        <end position="377"/>
    </location>
</feature>
<feature type="compositionally biased region" description="Basic and acidic residues" evidence="7">
    <location>
        <begin position="379"/>
        <end position="389"/>
    </location>
</feature>
<dbReference type="GO" id="GO:0005829">
    <property type="term" value="C:cytosol"/>
    <property type="evidence" value="ECO:0007669"/>
    <property type="project" value="TreeGrafter"/>
</dbReference>
<dbReference type="AlphaFoldDB" id="A0A368LHU9"/>
<dbReference type="RefSeq" id="WP_086958698.1">
    <property type="nucleotide sequence ID" value="NZ_AP018681.1"/>
</dbReference>
<dbReference type="InterPro" id="IPR044742">
    <property type="entry name" value="DEAD/DEAH_RhlB"/>
</dbReference>
<sequence length="418" mass="46280">MTFSELNLHNDILRALPASITTPTLIQQHAIPAIFHHADVLALAQTGSGKTFAYGLPLLQMIETKQPQIQCVIVVPTRELARQIHQDLSPIAAELKIKSANLFGGIDLTVQTSQLENLPHMVIATPGRLLALLNAKTLDLSAVKHLVFDEVDRLLDMGFWTDIQSIIKDIPPQRQILCFSATLTNEVEKEVESILESPVRLNAHDKNSVVDAIEEHLYLVNKGSKTKALLSLLGQQADKQSLIFSNTKDTANTLAKKLLKAGLSVSVLHGNKEQAERDQALDDFKHKKIKTLIATDVLARGIHIDHLPIVINFELPENPAVYVHRIGRTARAEQTGISITLVSHIEQEALSAIRELTKRSMPLTELDGFPVTDKPSTGETKRQPRDKQANRRSAKKRSIKDFQSKVKCPSSSPSQKKS</sequence>
<evidence type="ECO:0000256" key="4">
    <source>
        <dbReference type="ARBA" id="ARBA00022840"/>
    </source>
</evidence>
<dbReference type="Pfam" id="PF00271">
    <property type="entry name" value="Helicase_C"/>
    <property type="match status" value="1"/>
</dbReference>
<dbReference type="GO" id="GO:0016787">
    <property type="term" value="F:hydrolase activity"/>
    <property type="evidence" value="ECO:0007669"/>
    <property type="project" value="UniProtKB-KW"/>
</dbReference>
<dbReference type="PROSITE" id="PS51194">
    <property type="entry name" value="HELICASE_CTER"/>
    <property type="match status" value="1"/>
</dbReference>
<comment type="caution">
    <text evidence="11">The sequence shown here is derived from an EMBL/GenBank/DDBJ whole genome shotgun (WGS) entry which is preliminary data.</text>
</comment>
<dbReference type="SMART" id="SM00487">
    <property type="entry name" value="DEXDc"/>
    <property type="match status" value="1"/>
</dbReference>
<keyword evidence="4" id="KW-0067">ATP-binding</keyword>
<keyword evidence="1" id="KW-0547">Nucleotide-binding</keyword>
<dbReference type="GeneID" id="303189803"/>
<dbReference type="InterPro" id="IPR027417">
    <property type="entry name" value="P-loop_NTPase"/>
</dbReference>
<dbReference type="InterPro" id="IPR001650">
    <property type="entry name" value="Helicase_C-like"/>
</dbReference>
<dbReference type="GO" id="GO:0003676">
    <property type="term" value="F:nucleic acid binding"/>
    <property type="evidence" value="ECO:0007669"/>
    <property type="project" value="InterPro"/>
</dbReference>
<dbReference type="OrthoDB" id="6272169at2"/>
<dbReference type="SMART" id="SM00490">
    <property type="entry name" value="HELICc"/>
    <property type="match status" value="1"/>
</dbReference>
<dbReference type="PANTHER" id="PTHR47959:SF2">
    <property type="entry name" value="ATP-DEPENDENT RNA HELICASE DEAD BOX FAMILY"/>
    <property type="match status" value="1"/>
</dbReference>
<name>A0A368LHU9_9VIBR</name>
<gene>
    <name evidence="11" type="ORF">CIK83_12820</name>
</gene>
<dbReference type="CDD" id="cd00268">
    <property type="entry name" value="DEADc"/>
    <property type="match status" value="1"/>
</dbReference>
<feature type="short sequence motif" description="Q motif" evidence="6">
    <location>
        <begin position="1"/>
        <end position="28"/>
    </location>
</feature>
<dbReference type="SUPFAM" id="SSF52540">
    <property type="entry name" value="P-loop containing nucleoside triphosphate hydrolases"/>
    <property type="match status" value="1"/>
</dbReference>
<evidence type="ECO:0000256" key="3">
    <source>
        <dbReference type="ARBA" id="ARBA00022806"/>
    </source>
</evidence>
<reference evidence="11 12" key="1">
    <citation type="journal article" date="2017" name="Elife">
        <title>Extensive horizontal gene transfer in cheese-associated bacteria.</title>
        <authorList>
            <person name="Bonham K.S."/>
            <person name="Wolfe B.E."/>
            <person name="Dutton R.J."/>
        </authorList>
    </citation>
    <scope>NUCLEOTIDE SEQUENCE [LARGE SCALE GENOMIC DNA]</scope>
    <source>
        <strain evidence="11 12">JB196</strain>
    </source>
</reference>
<evidence type="ECO:0000256" key="5">
    <source>
        <dbReference type="ARBA" id="ARBA00038437"/>
    </source>
</evidence>
<evidence type="ECO:0000313" key="11">
    <source>
        <dbReference type="EMBL" id="RCS70322.1"/>
    </source>
</evidence>
<dbReference type="GO" id="GO:0003724">
    <property type="term" value="F:RNA helicase activity"/>
    <property type="evidence" value="ECO:0007669"/>
    <property type="project" value="InterPro"/>
</dbReference>